<keyword evidence="1" id="KW-0812">Transmembrane</keyword>
<dbReference type="EMBL" id="CM001887">
    <property type="protein sequence ID" value="EOY32484.1"/>
    <property type="molecule type" value="Genomic_DNA"/>
</dbReference>
<keyword evidence="1" id="KW-0472">Membrane</keyword>
<dbReference type="InterPro" id="IPR046796">
    <property type="entry name" value="Transposase_32_dom"/>
</dbReference>
<feature type="domain" description="Putative plant transposon protein" evidence="2">
    <location>
        <begin position="7"/>
        <end position="88"/>
    </location>
</feature>
<dbReference type="Proteomes" id="UP000026915">
    <property type="component" value="Chromosome 9"/>
</dbReference>
<dbReference type="Gramene" id="EOY32484">
    <property type="protein sequence ID" value="EOY32484"/>
    <property type="gene ID" value="TCM_040417"/>
</dbReference>
<dbReference type="HOGENOM" id="CLU_144454_1_0_1"/>
<evidence type="ECO:0000259" key="2">
    <source>
        <dbReference type="Pfam" id="PF20167"/>
    </source>
</evidence>
<evidence type="ECO:0000256" key="1">
    <source>
        <dbReference type="SAM" id="Phobius"/>
    </source>
</evidence>
<proteinExistence type="predicted"/>
<dbReference type="Pfam" id="PF20167">
    <property type="entry name" value="Transposase_32"/>
    <property type="match status" value="1"/>
</dbReference>
<name>A0A061GZ27_THECC</name>
<evidence type="ECO:0000313" key="3">
    <source>
        <dbReference type="EMBL" id="EOY32484.1"/>
    </source>
</evidence>
<dbReference type="AlphaFoldDB" id="A0A061GZ27"/>
<accession>A0A061GZ27</accession>
<keyword evidence="4" id="KW-1185">Reference proteome</keyword>
<evidence type="ECO:0000313" key="4">
    <source>
        <dbReference type="Proteomes" id="UP000026915"/>
    </source>
</evidence>
<gene>
    <name evidence="3" type="ORF">TCM_040417</name>
</gene>
<keyword evidence="1" id="KW-1133">Transmembrane helix</keyword>
<feature type="transmembrane region" description="Helical" evidence="1">
    <location>
        <begin position="17"/>
        <end position="36"/>
    </location>
</feature>
<dbReference type="InParanoid" id="A0A061GZ27"/>
<protein>
    <recommendedName>
        <fullName evidence="2">Putative plant transposon protein domain-containing protein</fullName>
    </recommendedName>
</protein>
<feature type="transmembrane region" description="Helical" evidence="1">
    <location>
        <begin position="42"/>
        <end position="66"/>
    </location>
</feature>
<sequence length="109" mass="12487">MNQCHFSEVSCSICQKVWWYFVVAKMLPCLHISYVIKDRVVLLYAIVIGRSINISHVINHVMLLIASTKRDGLWFPSLITSLCGRVGIQWHLGEELLHSKVSIDMGLIY</sequence>
<organism evidence="3 4">
    <name type="scientific">Theobroma cacao</name>
    <name type="common">Cacao</name>
    <name type="synonym">Cocoa</name>
    <dbReference type="NCBI Taxonomy" id="3641"/>
    <lineage>
        <taxon>Eukaryota</taxon>
        <taxon>Viridiplantae</taxon>
        <taxon>Streptophyta</taxon>
        <taxon>Embryophyta</taxon>
        <taxon>Tracheophyta</taxon>
        <taxon>Spermatophyta</taxon>
        <taxon>Magnoliopsida</taxon>
        <taxon>eudicotyledons</taxon>
        <taxon>Gunneridae</taxon>
        <taxon>Pentapetalae</taxon>
        <taxon>rosids</taxon>
        <taxon>malvids</taxon>
        <taxon>Malvales</taxon>
        <taxon>Malvaceae</taxon>
        <taxon>Byttnerioideae</taxon>
        <taxon>Theobroma</taxon>
    </lineage>
</organism>
<reference evidence="3 4" key="1">
    <citation type="journal article" date="2013" name="Genome Biol.">
        <title>The genome sequence of the most widely cultivated cacao type and its use to identify candidate genes regulating pod color.</title>
        <authorList>
            <person name="Motamayor J.C."/>
            <person name="Mockaitis K."/>
            <person name="Schmutz J."/>
            <person name="Haiminen N."/>
            <person name="Iii D.L."/>
            <person name="Cornejo O."/>
            <person name="Findley S.D."/>
            <person name="Zheng P."/>
            <person name="Utro F."/>
            <person name="Royaert S."/>
            <person name="Saski C."/>
            <person name="Jenkins J."/>
            <person name="Podicheti R."/>
            <person name="Zhao M."/>
            <person name="Scheffler B.E."/>
            <person name="Stack J.C."/>
            <person name="Feltus F.A."/>
            <person name="Mustiga G.M."/>
            <person name="Amores F."/>
            <person name="Phillips W."/>
            <person name="Marelli J.P."/>
            <person name="May G.D."/>
            <person name="Shapiro H."/>
            <person name="Ma J."/>
            <person name="Bustamante C.D."/>
            <person name="Schnell R.J."/>
            <person name="Main D."/>
            <person name="Gilbert D."/>
            <person name="Parida L."/>
            <person name="Kuhn D.N."/>
        </authorList>
    </citation>
    <scope>NUCLEOTIDE SEQUENCE [LARGE SCALE GENOMIC DNA]</scope>
    <source>
        <strain evidence="4">cv. Matina 1-6</strain>
    </source>
</reference>